<keyword evidence="1" id="KW-0175">Coiled coil</keyword>
<keyword evidence="4" id="KW-1185">Reference proteome</keyword>
<evidence type="ECO:0000256" key="2">
    <source>
        <dbReference type="SAM" id="MobiDB-lite"/>
    </source>
</evidence>
<organism evidence="3 4">
    <name type="scientific">Collybiopsis luxurians FD-317 M1</name>
    <dbReference type="NCBI Taxonomy" id="944289"/>
    <lineage>
        <taxon>Eukaryota</taxon>
        <taxon>Fungi</taxon>
        <taxon>Dikarya</taxon>
        <taxon>Basidiomycota</taxon>
        <taxon>Agaricomycotina</taxon>
        <taxon>Agaricomycetes</taxon>
        <taxon>Agaricomycetidae</taxon>
        <taxon>Agaricales</taxon>
        <taxon>Marasmiineae</taxon>
        <taxon>Omphalotaceae</taxon>
        <taxon>Collybiopsis</taxon>
        <taxon>Collybiopsis luxurians</taxon>
    </lineage>
</organism>
<dbReference type="Gene3D" id="3.30.160.60">
    <property type="entry name" value="Classic Zinc Finger"/>
    <property type="match status" value="1"/>
</dbReference>
<protein>
    <recommendedName>
        <fullName evidence="5">BZIP domain-containing protein</fullName>
    </recommendedName>
</protein>
<gene>
    <name evidence="3" type="ORF">GYMLUDRAFT_41194</name>
</gene>
<name>A0A0D0D1D2_9AGAR</name>
<evidence type="ECO:0000313" key="3">
    <source>
        <dbReference type="EMBL" id="KIK62918.1"/>
    </source>
</evidence>
<reference evidence="3 4" key="1">
    <citation type="submission" date="2014-04" db="EMBL/GenBank/DDBJ databases">
        <title>Evolutionary Origins and Diversification of the Mycorrhizal Mutualists.</title>
        <authorList>
            <consortium name="DOE Joint Genome Institute"/>
            <consortium name="Mycorrhizal Genomics Consortium"/>
            <person name="Kohler A."/>
            <person name="Kuo A."/>
            <person name="Nagy L.G."/>
            <person name="Floudas D."/>
            <person name="Copeland A."/>
            <person name="Barry K.W."/>
            <person name="Cichocki N."/>
            <person name="Veneault-Fourrey C."/>
            <person name="LaButti K."/>
            <person name="Lindquist E.A."/>
            <person name="Lipzen A."/>
            <person name="Lundell T."/>
            <person name="Morin E."/>
            <person name="Murat C."/>
            <person name="Riley R."/>
            <person name="Ohm R."/>
            <person name="Sun H."/>
            <person name="Tunlid A."/>
            <person name="Henrissat B."/>
            <person name="Grigoriev I.V."/>
            <person name="Hibbett D.S."/>
            <person name="Martin F."/>
        </authorList>
    </citation>
    <scope>NUCLEOTIDE SEQUENCE [LARGE SCALE GENOMIC DNA]</scope>
    <source>
        <strain evidence="3 4">FD-317 M1</strain>
    </source>
</reference>
<proteinExistence type="predicted"/>
<feature type="compositionally biased region" description="Acidic residues" evidence="2">
    <location>
        <begin position="178"/>
        <end position="187"/>
    </location>
</feature>
<feature type="coiled-coil region" evidence="1">
    <location>
        <begin position="224"/>
        <end position="273"/>
    </location>
</feature>
<dbReference type="SUPFAM" id="SSF57959">
    <property type="entry name" value="Leucine zipper domain"/>
    <property type="match status" value="1"/>
</dbReference>
<dbReference type="Proteomes" id="UP000053593">
    <property type="component" value="Unassembled WGS sequence"/>
</dbReference>
<dbReference type="InterPro" id="IPR046347">
    <property type="entry name" value="bZIP_sf"/>
</dbReference>
<feature type="region of interest" description="Disordered" evidence="2">
    <location>
        <begin position="129"/>
        <end position="187"/>
    </location>
</feature>
<evidence type="ECO:0000313" key="4">
    <source>
        <dbReference type="Proteomes" id="UP000053593"/>
    </source>
</evidence>
<dbReference type="GO" id="GO:0003700">
    <property type="term" value="F:DNA-binding transcription factor activity"/>
    <property type="evidence" value="ECO:0007669"/>
    <property type="project" value="InterPro"/>
</dbReference>
<sequence length="289" mass="31829">MSPSPNFFSSLFIGSPYDVFNASPMDVSAFTSPMNLHALASPMDVSAFTSDLSTHITNAVGDKFDRRDTNETLFSDAMSNKDLTTSPATLMLDSIPSPYPPLASIKAAASNSTKSASFPASAPLPSVAVTGTHRNISPDVPAPLDAPTRSLRYLTPSPSPEEVPDSNLKKRSRTEAFGDADEEDDGDIIEVLGPNATELGSIQYKRRLNTGAAERSRRRKLEHGLMLESRVKELEKEAEKWRTRCKVLQESRVDELEKEAEKWRSRCKVLQELLRSSSVNFIDLTMMSD</sequence>
<evidence type="ECO:0000256" key="1">
    <source>
        <dbReference type="SAM" id="Coils"/>
    </source>
</evidence>
<dbReference type="AlphaFoldDB" id="A0A0D0D1D2"/>
<accession>A0A0D0D1D2</accession>
<dbReference type="EMBL" id="KN834765">
    <property type="protein sequence ID" value="KIK62918.1"/>
    <property type="molecule type" value="Genomic_DNA"/>
</dbReference>
<dbReference type="OrthoDB" id="2257100at2759"/>
<dbReference type="CDD" id="cd12193">
    <property type="entry name" value="bZIP_GCN4"/>
    <property type="match status" value="1"/>
</dbReference>
<evidence type="ECO:0008006" key="5">
    <source>
        <dbReference type="Google" id="ProtNLM"/>
    </source>
</evidence>
<dbReference type="HOGENOM" id="CLU_072362_0_0_1"/>